<proteinExistence type="predicted"/>
<protein>
    <submittedName>
        <fullName evidence="3">C39 family peptidase</fullName>
    </submittedName>
</protein>
<keyword evidence="4" id="KW-1185">Reference proteome</keyword>
<keyword evidence="1" id="KW-0812">Transmembrane</keyword>
<organism evidence="3 4">
    <name type="scientific">Jutongia huaianensis</name>
    <dbReference type="NCBI Taxonomy" id="2763668"/>
    <lineage>
        <taxon>Bacteria</taxon>
        <taxon>Bacillati</taxon>
        <taxon>Bacillota</taxon>
        <taxon>Clostridia</taxon>
        <taxon>Lachnospirales</taxon>
        <taxon>Lachnospiraceae</taxon>
        <taxon>Jutongia</taxon>
    </lineage>
</organism>
<dbReference type="RefSeq" id="WP_249298545.1">
    <property type="nucleotide sequence ID" value="NZ_JACRSX010000024.1"/>
</dbReference>
<evidence type="ECO:0000256" key="1">
    <source>
        <dbReference type="SAM" id="Phobius"/>
    </source>
</evidence>
<dbReference type="EMBL" id="JACRSX010000024">
    <property type="protein sequence ID" value="MBC8563523.1"/>
    <property type="molecule type" value="Genomic_DNA"/>
</dbReference>
<accession>A0ABR7N4I4</accession>
<feature type="domain" description="Peptidase C39-like" evidence="2">
    <location>
        <begin position="107"/>
        <end position="241"/>
    </location>
</feature>
<dbReference type="Proteomes" id="UP000606193">
    <property type="component" value="Unassembled WGS sequence"/>
</dbReference>
<evidence type="ECO:0000259" key="2">
    <source>
        <dbReference type="Pfam" id="PF13529"/>
    </source>
</evidence>
<dbReference type="Gene3D" id="3.90.70.10">
    <property type="entry name" value="Cysteine proteinases"/>
    <property type="match status" value="1"/>
</dbReference>
<evidence type="ECO:0000313" key="4">
    <source>
        <dbReference type="Proteomes" id="UP000606193"/>
    </source>
</evidence>
<reference evidence="3 4" key="1">
    <citation type="submission" date="2020-08" db="EMBL/GenBank/DDBJ databases">
        <title>Genome public.</title>
        <authorList>
            <person name="Liu C."/>
            <person name="Sun Q."/>
        </authorList>
    </citation>
    <scope>NUCLEOTIDE SEQUENCE [LARGE SCALE GENOMIC DNA]</scope>
    <source>
        <strain evidence="3 4">NSJ-37</strain>
    </source>
</reference>
<gene>
    <name evidence="3" type="ORF">H8704_12980</name>
</gene>
<dbReference type="InterPro" id="IPR039564">
    <property type="entry name" value="Peptidase_C39-like"/>
</dbReference>
<sequence>MKRLHRRRKRKWLLGIILVLVGVRFLTTNFYMGNISRSIDQFRQSLSSLGQDDFWKDKEGQYPEQLIELAKKNPETRQFVKDYPKQAGKAQKIRLTSSDLTGNQESGVPLFLQWDERWGYRKYGNDFMALTGCGPTCLAMVACHTFQNDKWNPWKVAKLAQKNGFYVKGQGSAWSLMTDGAALLGLSGTEMSCDEDVIRRTLQEGHVIICAMRPGDFTTAGHFLVLSGMKDDQQVIINDPNSRKNSEKAWRLSRVVPQIKNLWKY</sequence>
<keyword evidence="1" id="KW-0472">Membrane</keyword>
<evidence type="ECO:0000313" key="3">
    <source>
        <dbReference type="EMBL" id="MBC8563523.1"/>
    </source>
</evidence>
<comment type="caution">
    <text evidence="3">The sequence shown here is derived from an EMBL/GenBank/DDBJ whole genome shotgun (WGS) entry which is preliminary data.</text>
</comment>
<name>A0ABR7N4I4_9FIRM</name>
<dbReference type="Pfam" id="PF13529">
    <property type="entry name" value="Peptidase_C39_2"/>
    <property type="match status" value="1"/>
</dbReference>
<keyword evidence="1" id="KW-1133">Transmembrane helix</keyword>
<feature type="transmembrane region" description="Helical" evidence="1">
    <location>
        <begin position="12"/>
        <end position="32"/>
    </location>
</feature>